<dbReference type="Proteomes" id="UP000290218">
    <property type="component" value="Unassembled WGS sequence"/>
</dbReference>
<comment type="caution">
    <text evidence="1">The sequence shown here is derived from an EMBL/GenBank/DDBJ whole genome shotgun (WGS) entry which is preliminary data.</text>
</comment>
<accession>A0A4Q1C7Y4</accession>
<evidence type="ECO:0000313" key="1">
    <source>
        <dbReference type="EMBL" id="RXK54921.1"/>
    </source>
</evidence>
<dbReference type="EMBL" id="SDHX01000001">
    <property type="protein sequence ID" value="RXK54921.1"/>
    <property type="molecule type" value="Genomic_DNA"/>
</dbReference>
<organism evidence="1 2">
    <name type="scientific">Oleiharenicola lentus</name>
    <dbReference type="NCBI Taxonomy" id="2508720"/>
    <lineage>
        <taxon>Bacteria</taxon>
        <taxon>Pseudomonadati</taxon>
        <taxon>Verrucomicrobiota</taxon>
        <taxon>Opitutia</taxon>
        <taxon>Opitutales</taxon>
        <taxon>Opitutaceae</taxon>
        <taxon>Oleiharenicola</taxon>
    </lineage>
</organism>
<proteinExistence type="predicted"/>
<sequence>MKKFFNERLLRERLLMLVFVAIGAVWWGSELITRVRGNVQAWSSLQADAEVQRLWLSQEATVTQRTAEVASRLDTGKTMNAAQAFAEVNRLAQGLSVEMGAQRTDRTDTFSLHSLQVTFRRVDMAGLLRFYEGVMSRAPYVGIDQCTISADRATPGMVNAVFRVYAVEAAKSEAGK</sequence>
<gene>
    <name evidence="1" type="ORF">ESB00_03215</name>
</gene>
<protein>
    <submittedName>
        <fullName evidence="1">Uncharacterized protein</fullName>
    </submittedName>
</protein>
<dbReference type="AlphaFoldDB" id="A0A4Q1C7Y4"/>
<reference evidence="1 2" key="1">
    <citation type="submission" date="2019-01" db="EMBL/GenBank/DDBJ databases">
        <title>Lacunisphaera sp. strain TWA-58.</title>
        <authorList>
            <person name="Chen W.-M."/>
        </authorList>
    </citation>
    <scope>NUCLEOTIDE SEQUENCE [LARGE SCALE GENOMIC DNA]</scope>
    <source>
        <strain evidence="1 2">TWA-58</strain>
    </source>
</reference>
<dbReference type="RefSeq" id="WP_129046286.1">
    <property type="nucleotide sequence ID" value="NZ_SDHX01000001.1"/>
</dbReference>
<dbReference type="OrthoDB" id="195207at2"/>
<name>A0A4Q1C7Y4_9BACT</name>
<keyword evidence="2" id="KW-1185">Reference proteome</keyword>
<evidence type="ECO:0000313" key="2">
    <source>
        <dbReference type="Proteomes" id="UP000290218"/>
    </source>
</evidence>